<feature type="binding site" evidence="7">
    <location>
        <position position="149"/>
    </location>
    <ligand>
        <name>Cu cation</name>
        <dbReference type="ChEBI" id="CHEBI:23378"/>
    </ligand>
</feature>
<organism evidence="11 12">
    <name type="scientific">Halomarina salina</name>
    <dbReference type="NCBI Taxonomy" id="1872699"/>
    <lineage>
        <taxon>Archaea</taxon>
        <taxon>Methanobacteriati</taxon>
        <taxon>Methanobacteriota</taxon>
        <taxon>Stenosarchaea group</taxon>
        <taxon>Halobacteria</taxon>
        <taxon>Halobacteriales</taxon>
        <taxon>Natronomonadaceae</taxon>
        <taxon>Halomarina</taxon>
    </lineage>
</organism>
<dbReference type="PROSITE" id="PS51318">
    <property type="entry name" value="TAT"/>
    <property type="match status" value="1"/>
</dbReference>
<keyword evidence="3 7" id="KW-0479">Metal-binding</keyword>
<feature type="binding site" evidence="7">
    <location>
        <position position="111"/>
    </location>
    <ligand>
        <name>Cu cation</name>
        <dbReference type="ChEBI" id="CHEBI:23378"/>
    </ligand>
</feature>
<dbReference type="PANTHER" id="PTHR36507:SF1">
    <property type="entry name" value="BLL1555 PROTEIN"/>
    <property type="match status" value="1"/>
</dbReference>
<dbReference type="RefSeq" id="WP_247421833.1">
    <property type="nucleotide sequence ID" value="NZ_JALLGW010000006.1"/>
</dbReference>
<keyword evidence="12" id="KW-1185">Reference proteome</keyword>
<evidence type="ECO:0000256" key="4">
    <source>
        <dbReference type="ARBA" id="ARBA00022764"/>
    </source>
</evidence>
<feature type="domain" description="Blue (type 1) copper" evidence="10">
    <location>
        <begin position="218"/>
        <end position="302"/>
    </location>
</feature>
<dbReference type="GO" id="GO:0042597">
    <property type="term" value="C:periplasmic space"/>
    <property type="evidence" value="ECO:0007669"/>
    <property type="project" value="UniProtKB-SubCell"/>
</dbReference>
<evidence type="ECO:0000256" key="9">
    <source>
        <dbReference type="SAM" id="Phobius"/>
    </source>
</evidence>
<evidence type="ECO:0000256" key="5">
    <source>
        <dbReference type="ARBA" id="ARBA00022982"/>
    </source>
</evidence>
<evidence type="ECO:0000259" key="10">
    <source>
        <dbReference type="Pfam" id="PF00127"/>
    </source>
</evidence>
<evidence type="ECO:0000256" key="8">
    <source>
        <dbReference type="SAM" id="MobiDB-lite"/>
    </source>
</evidence>
<feature type="binding site" evidence="7">
    <location>
        <position position="146"/>
    </location>
    <ligand>
        <name>Cu cation</name>
        <dbReference type="ChEBI" id="CHEBI:23378"/>
    </ligand>
</feature>
<dbReference type="Pfam" id="PF00127">
    <property type="entry name" value="Copper-bind"/>
    <property type="match status" value="2"/>
</dbReference>
<keyword evidence="9" id="KW-0472">Membrane</keyword>
<dbReference type="InterPro" id="IPR006311">
    <property type="entry name" value="TAT_signal"/>
</dbReference>
<keyword evidence="4" id="KW-0574">Periplasm</keyword>
<proteinExistence type="predicted"/>
<dbReference type="InterPro" id="IPR008972">
    <property type="entry name" value="Cupredoxin"/>
</dbReference>
<sequence length="344" mass="35190">MTRTTRRRFLAATAGATVGASLLATPATAQAGGGAGGTGDGGRSGDAVDLSAWFANTENVGEVVDARGQSSVEVAVGTSGNGGSFAFDPVAVRIDPGTTVVWTWTGEGGTHNVAAKDGSFTSEYYGSTGETFEHAFADPGVVRYSCVPHEAMGMKGAVVVGDADVTLGGGGGGGAGGDTDDAGETPTQPEETYDGWLANTDNYHALVDRRGESEVVVEVGAEGNGGQLAFDPPAMRVDPGTTVVWEWVGDLAYDVADPDLGFHSEQVAGAGHRFAVQFDGDGLSTYECTEYGDEGMRGVVVVGDGPTTRFSTLGYSVVGGSAVVLGAPFLYAFREHFRNITSSE</sequence>
<dbReference type="InterPro" id="IPR017533">
    <property type="entry name" value="Halocyanin"/>
</dbReference>
<protein>
    <submittedName>
        <fullName evidence="11">Halocyanin domain-containing protein</fullName>
    </submittedName>
</protein>
<reference evidence="11 12" key="1">
    <citation type="journal article" date="2019" name="Int. J. Syst. Evol. Microbiol.">
        <title>The Global Catalogue of Microorganisms (GCM) 10K type strain sequencing project: providing services to taxonomists for standard genome sequencing and annotation.</title>
        <authorList>
            <consortium name="The Broad Institute Genomics Platform"/>
            <consortium name="The Broad Institute Genome Sequencing Center for Infectious Disease"/>
            <person name="Wu L."/>
            <person name="Ma J."/>
        </authorList>
    </citation>
    <scope>NUCLEOTIDE SEQUENCE [LARGE SCALE GENOMIC DNA]</scope>
    <source>
        <strain evidence="11 12">CGMCC 1.12543</strain>
    </source>
</reference>
<evidence type="ECO:0000256" key="3">
    <source>
        <dbReference type="ARBA" id="ARBA00022723"/>
    </source>
</evidence>
<keyword evidence="9" id="KW-1133">Transmembrane helix</keyword>
<evidence type="ECO:0000313" key="12">
    <source>
        <dbReference type="Proteomes" id="UP001596099"/>
    </source>
</evidence>
<gene>
    <name evidence="11" type="ORF">ACFPYI_21250</name>
</gene>
<comment type="cofactor">
    <cofactor evidence="7">
        <name>Cu cation</name>
        <dbReference type="ChEBI" id="CHEBI:23378"/>
    </cofactor>
    <text evidence="7">Binds 1 copper ion per subunit.</text>
</comment>
<dbReference type="NCBIfam" id="TIGR03102">
    <property type="entry name" value="halo_cynanin"/>
    <property type="match status" value="2"/>
</dbReference>
<dbReference type="Proteomes" id="UP001596099">
    <property type="component" value="Unassembled WGS sequence"/>
</dbReference>
<dbReference type="EMBL" id="JBHSQH010000008">
    <property type="protein sequence ID" value="MFC5973858.1"/>
    <property type="molecule type" value="Genomic_DNA"/>
</dbReference>
<feature type="region of interest" description="Disordered" evidence="8">
    <location>
        <begin position="169"/>
        <end position="191"/>
    </location>
</feature>
<name>A0ABD5RTW7_9EURY</name>
<comment type="caution">
    <text evidence="11">The sequence shown here is derived from an EMBL/GenBank/DDBJ whole genome shotgun (WGS) entry which is preliminary data.</text>
</comment>
<dbReference type="InterPro" id="IPR000923">
    <property type="entry name" value="BlueCu_1"/>
</dbReference>
<evidence type="ECO:0000256" key="2">
    <source>
        <dbReference type="ARBA" id="ARBA00022448"/>
    </source>
</evidence>
<keyword evidence="9" id="KW-0812">Transmembrane</keyword>
<feature type="transmembrane region" description="Helical" evidence="9">
    <location>
        <begin position="313"/>
        <end position="333"/>
    </location>
</feature>
<evidence type="ECO:0000313" key="11">
    <source>
        <dbReference type="EMBL" id="MFC5973858.1"/>
    </source>
</evidence>
<feature type="binding site" evidence="7">
    <location>
        <position position="154"/>
    </location>
    <ligand>
        <name>Cu cation</name>
        <dbReference type="ChEBI" id="CHEBI:23378"/>
    </ligand>
</feature>
<keyword evidence="5" id="KW-0249">Electron transport</keyword>
<dbReference type="CDD" id="cd04220">
    <property type="entry name" value="Halocyanin"/>
    <property type="match status" value="1"/>
</dbReference>
<keyword evidence="6 7" id="KW-0186">Copper</keyword>
<dbReference type="AlphaFoldDB" id="A0ABD5RTW7"/>
<dbReference type="PRINTS" id="PR00155">
    <property type="entry name" value="AMICYANIN"/>
</dbReference>
<evidence type="ECO:0000256" key="7">
    <source>
        <dbReference type="PIRSR" id="PIRSR602386-1"/>
    </source>
</evidence>
<dbReference type="PANTHER" id="PTHR36507">
    <property type="entry name" value="BLL1555 PROTEIN"/>
    <property type="match status" value="1"/>
</dbReference>
<dbReference type="InterPro" id="IPR052721">
    <property type="entry name" value="ET_Amicyanin"/>
</dbReference>
<keyword evidence="2" id="KW-0813">Transport</keyword>
<comment type="subcellular location">
    <subcellularLocation>
        <location evidence="1">Periplasm</location>
    </subcellularLocation>
</comment>
<dbReference type="SUPFAM" id="SSF49503">
    <property type="entry name" value="Cupredoxins"/>
    <property type="match status" value="2"/>
</dbReference>
<evidence type="ECO:0000256" key="6">
    <source>
        <dbReference type="ARBA" id="ARBA00023008"/>
    </source>
</evidence>
<dbReference type="GO" id="GO:0046872">
    <property type="term" value="F:metal ion binding"/>
    <property type="evidence" value="ECO:0007669"/>
    <property type="project" value="UniProtKB-KW"/>
</dbReference>
<dbReference type="Gene3D" id="2.60.40.420">
    <property type="entry name" value="Cupredoxins - blue copper proteins"/>
    <property type="match status" value="2"/>
</dbReference>
<feature type="domain" description="Blue (type 1) copper" evidence="10">
    <location>
        <begin position="76"/>
        <end position="160"/>
    </location>
</feature>
<accession>A0ABD5RTW7</accession>
<dbReference type="InterPro" id="IPR002386">
    <property type="entry name" value="Amicyanin/Pseudoazurin"/>
</dbReference>
<evidence type="ECO:0000256" key="1">
    <source>
        <dbReference type="ARBA" id="ARBA00004418"/>
    </source>
</evidence>